<name>A0A1V0BIJ1_9BURK</name>
<dbReference type="EMBL" id="CP020121">
    <property type="protein sequence ID" value="AQZ99765.1"/>
    <property type="molecule type" value="Genomic_DNA"/>
</dbReference>
<reference evidence="4 5" key="1">
    <citation type="submission" date="2017-03" db="EMBL/GenBank/DDBJ databases">
        <title>Rapid Whole Genome Sequencing of Comamonas kerstersii Causing Continuous ambulatory Peritoneal Dialysis-Associated Peritonitis.</title>
        <authorList>
            <person name="Zheng B."/>
        </authorList>
    </citation>
    <scope>NUCLEOTIDE SEQUENCE [LARGE SCALE GENOMIC DNA]</scope>
    <source>
        <strain evidence="4 5">8943</strain>
    </source>
</reference>
<sequence>MAHPHRTLHAFDVRSMLLFASLTLGGTTALMAQPAPGAVLGPAETGRSVPRQDDAQQNAQNTFQRVDVDGDGFLSREEAKALPAVLEQFELWDQDGDGKISLQEFLGAARARSNQ</sequence>
<dbReference type="KEGG" id="cke:B5M06_05345"/>
<feature type="chain" id="PRO_5010720185" description="EF-hand domain-containing protein" evidence="2">
    <location>
        <begin position="33"/>
        <end position="115"/>
    </location>
</feature>
<feature type="signal peptide" evidence="2">
    <location>
        <begin position="1"/>
        <end position="32"/>
    </location>
</feature>
<evidence type="ECO:0000313" key="5">
    <source>
        <dbReference type="Proteomes" id="UP000242792"/>
    </source>
</evidence>
<proteinExistence type="predicted"/>
<dbReference type="Pfam" id="PF13499">
    <property type="entry name" value="EF-hand_7"/>
    <property type="match status" value="1"/>
</dbReference>
<organism evidence="4 5">
    <name type="scientific">Comamonas kerstersii</name>
    <dbReference type="NCBI Taxonomy" id="225992"/>
    <lineage>
        <taxon>Bacteria</taxon>
        <taxon>Pseudomonadati</taxon>
        <taxon>Pseudomonadota</taxon>
        <taxon>Betaproteobacteria</taxon>
        <taxon>Burkholderiales</taxon>
        <taxon>Comamonadaceae</taxon>
        <taxon>Comamonas</taxon>
    </lineage>
</organism>
<dbReference type="GeneID" id="83038744"/>
<evidence type="ECO:0000313" key="4">
    <source>
        <dbReference type="EMBL" id="AQZ99765.1"/>
    </source>
</evidence>
<dbReference type="PROSITE" id="PS00018">
    <property type="entry name" value="EF_HAND_1"/>
    <property type="match status" value="1"/>
</dbReference>
<gene>
    <name evidence="4" type="ORF">B5M06_05345</name>
</gene>
<dbReference type="OrthoDB" id="8914005at2"/>
<dbReference type="Proteomes" id="UP000242792">
    <property type="component" value="Chromosome"/>
</dbReference>
<dbReference type="GO" id="GO:0005509">
    <property type="term" value="F:calcium ion binding"/>
    <property type="evidence" value="ECO:0007669"/>
    <property type="project" value="InterPro"/>
</dbReference>
<dbReference type="CDD" id="cd00051">
    <property type="entry name" value="EFh"/>
    <property type="match status" value="1"/>
</dbReference>
<dbReference type="Gene3D" id="1.10.238.10">
    <property type="entry name" value="EF-hand"/>
    <property type="match status" value="1"/>
</dbReference>
<dbReference type="InterPro" id="IPR011992">
    <property type="entry name" value="EF-hand-dom_pair"/>
</dbReference>
<feature type="domain" description="EF-hand" evidence="3">
    <location>
        <begin position="80"/>
        <end position="115"/>
    </location>
</feature>
<feature type="region of interest" description="Disordered" evidence="1">
    <location>
        <begin position="36"/>
        <end position="58"/>
    </location>
</feature>
<protein>
    <recommendedName>
        <fullName evidence="3">EF-hand domain-containing protein</fullName>
    </recommendedName>
</protein>
<evidence type="ECO:0000256" key="2">
    <source>
        <dbReference type="SAM" id="SignalP"/>
    </source>
</evidence>
<dbReference type="PROSITE" id="PS50222">
    <property type="entry name" value="EF_HAND_2"/>
    <property type="match status" value="1"/>
</dbReference>
<evidence type="ECO:0000256" key="1">
    <source>
        <dbReference type="SAM" id="MobiDB-lite"/>
    </source>
</evidence>
<dbReference type="RefSeq" id="WP_054067933.1">
    <property type="nucleotide sequence ID" value="NZ_CAUCIF010000003.1"/>
</dbReference>
<dbReference type="SUPFAM" id="SSF47473">
    <property type="entry name" value="EF-hand"/>
    <property type="match status" value="1"/>
</dbReference>
<evidence type="ECO:0000259" key="3">
    <source>
        <dbReference type="PROSITE" id="PS50222"/>
    </source>
</evidence>
<dbReference type="InterPro" id="IPR018247">
    <property type="entry name" value="EF_Hand_1_Ca_BS"/>
</dbReference>
<dbReference type="InterPro" id="IPR002048">
    <property type="entry name" value="EF_hand_dom"/>
</dbReference>
<dbReference type="SMART" id="SM00054">
    <property type="entry name" value="EFh"/>
    <property type="match status" value="2"/>
</dbReference>
<dbReference type="AlphaFoldDB" id="A0A1V0BIJ1"/>
<keyword evidence="2" id="KW-0732">Signal</keyword>
<accession>A0A1V0BIJ1</accession>